<evidence type="ECO:0008006" key="4">
    <source>
        <dbReference type="Google" id="ProtNLM"/>
    </source>
</evidence>
<evidence type="ECO:0000256" key="1">
    <source>
        <dbReference type="SAM" id="SignalP"/>
    </source>
</evidence>
<comment type="caution">
    <text evidence="2">The sequence shown here is derived from an EMBL/GenBank/DDBJ whole genome shotgun (WGS) entry which is preliminary data.</text>
</comment>
<sequence>MSPRWFCVATLLLLTLLPATGSAYTLLDDDHRKLSLGGLTRVGWVFEGGSHTPNQEAFIQLARLSGSMQTQWGKAYIGGEAASGSFDLLDAFVEVYPTEGLVLRAGIFVRPTPADDIMPAPRMPFVRRSMLRTFTDVRLPGAEVVGTLPVGTAELDLSLGWFMPDPTERALLPGGDGNYLSARALLGFENGLGLHLAYFGLMGADNAPVPSPDDPTGETLVQPVPDPHVVDVALMYWTDAWNLQAELMLAPNTQDASEELNWGAYVHGQYRLPLINTLEIGPGARYGLLHDRGVLTQRVTLGATLFIDGHALKFMPNYDLAIREEGVDHTGWLTLHAGF</sequence>
<dbReference type="EMBL" id="VOSL01000015">
    <property type="protein sequence ID" value="TXD41794.1"/>
    <property type="molecule type" value="Genomic_DNA"/>
</dbReference>
<organism evidence="2 3">
    <name type="scientific">Lujinxingia vulgaris</name>
    <dbReference type="NCBI Taxonomy" id="2600176"/>
    <lineage>
        <taxon>Bacteria</taxon>
        <taxon>Deltaproteobacteria</taxon>
        <taxon>Bradymonadales</taxon>
        <taxon>Lujinxingiaceae</taxon>
        <taxon>Lujinxingia</taxon>
    </lineage>
</organism>
<dbReference type="InterPro" id="IPR023614">
    <property type="entry name" value="Porin_dom_sf"/>
</dbReference>
<evidence type="ECO:0000313" key="3">
    <source>
        <dbReference type="Proteomes" id="UP000321046"/>
    </source>
</evidence>
<name>A0A5C6XEA5_9DELT</name>
<proteinExistence type="predicted"/>
<keyword evidence="1" id="KW-0732">Signal</keyword>
<dbReference type="Proteomes" id="UP000321046">
    <property type="component" value="Unassembled WGS sequence"/>
</dbReference>
<gene>
    <name evidence="2" type="ORF">FRC96_03610</name>
</gene>
<dbReference type="OrthoDB" id="5488876at2"/>
<dbReference type="Gene3D" id="2.40.160.10">
    <property type="entry name" value="Porin"/>
    <property type="match status" value="1"/>
</dbReference>
<accession>A0A5C6XEA5</accession>
<feature type="signal peptide" evidence="1">
    <location>
        <begin position="1"/>
        <end position="23"/>
    </location>
</feature>
<feature type="chain" id="PRO_5023115932" description="Porin" evidence="1">
    <location>
        <begin position="24"/>
        <end position="339"/>
    </location>
</feature>
<dbReference type="AlphaFoldDB" id="A0A5C6XEA5"/>
<dbReference type="RefSeq" id="WP_146972785.1">
    <property type="nucleotide sequence ID" value="NZ_VOSL01000015.1"/>
</dbReference>
<reference evidence="2 3" key="1">
    <citation type="submission" date="2019-08" db="EMBL/GenBank/DDBJ databases">
        <title>Bradymonadales sp. TMQ2.</title>
        <authorList>
            <person name="Liang Q."/>
        </authorList>
    </citation>
    <scope>NUCLEOTIDE SEQUENCE [LARGE SCALE GENOMIC DNA]</scope>
    <source>
        <strain evidence="2 3">TMQ2</strain>
    </source>
</reference>
<protein>
    <recommendedName>
        <fullName evidence="4">Porin</fullName>
    </recommendedName>
</protein>
<evidence type="ECO:0000313" key="2">
    <source>
        <dbReference type="EMBL" id="TXD41794.1"/>
    </source>
</evidence>